<evidence type="ECO:0000256" key="4">
    <source>
        <dbReference type="ARBA" id="ARBA00022741"/>
    </source>
</evidence>
<comment type="pathway">
    <text evidence="9">Cofactor biosynthesis; biotin biosynthesis; biotin from 7,8-diaminononanoate: step 1/2.</text>
</comment>
<protein>
    <recommendedName>
        <fullName evidence="9">ATP-dependent dethiobiotin synthetase BioD</fullName>
        <ecNumber evidence="9">6.3.3.3</ecNumber>
    </recommendedName>
    <alternativeName>
        <fullName evidence="9">DTB synthetase</fullName>
        <shortName evidence="9">DTBS</shortName>
    </alternativeName>
    <alternativeName>
        <fullName evidence="9">Dethiobiotin synthase</fullName>
    </alternativeName>
</protein>
<feature type="binding site" evidence="9">
    <location>
        <position position="48"/>
    </location>
    <ligand>
        <name>Mg(2+)</name>
        <dbReference type="ChEBI" id="CHEBI:18420"/>
    </ligand>
</feature>
<dbReference type="GO" id="GO:0004141">
    <property type="term" value="F:dethiobiotin synthase activity"/>
    <property type="evidence" value="ECO:0007669"/>
    <property type="project" value="UniProtKB-UniRule"/>
</dbReference>
<feature type="binding site" evidence="9">
    <location>
        <position position="44"/>
    </location>
    <ligand>
        <name>substrate</name>
    </ligand>
</feature>
<dbReference type="AlphaFoldDB" id="A0AAE3GTP9"/>
<comment type="subunit">
    <text evidence="9">Homodimer.</text>
</comment>
<dbReference type="CDD" id="cd03109">
    <property type="entry name" value="DTBS"/>
    <property type="match status" value="1"/>
</dbReference>
<keyword evidence="1 9" id="KW-0963">Cytoplasm</keyword>
<organism evidence="10 11">
    <name type="scientific">Limnofasciculus baicalensis BBK-W-15</name>
    <dbReference type="NCBI Taxonomy" id="2699891"/>
    <lineage>
        <taxon>Bacteria</taxon>
        <taxon>Bacillati</taxon>
        <taxon>Cyanobacteriota</taxon>
        <taxon>Cyanophyceae</taxon>
        <taxon>Coleofasciculales</taxon>
        <taxon>Coleofasciculaceae</taxon>
        <taxon>Limnofasciculus</taxon>
        <taxon>Limnofasciculus baicalensis</taxon>
    </lineage>
</organism>
<dbReference type="Proteomes" id="UP001204953">
    <property type="component" value="Unassembled WGS sequence"/>
</dbReference>
<evidence type="ECO:0000256" key="3">
    <source>
        <dbReference type="ARBA" id="ARBA00022723"/>
    </source>
</evidence>
<evidence type="ECO:0000256" key="7">
    <source>
        <dbReference type="ARBA" id="ARBA00022842"/>
    </source>
</evidence>
<evidence type="ECO:0000256" key="5">
    <source>
        <dbReference type="ARBA" id="ARBA00022756"/>
    </source>
</evidence>
<evidence type="ECO:0000256" key="1">
    <source>
        <dbReference type="ARBA" id="ARBA00022490"/>
    </source>
</evidence>
<dbReference type="GO" id="GO:0005829">
    <property type="term" value="C:cytosol"/>
    <property type="evidence" value="ECO:0007669"/>
    <property type="project" value="TreeGrafter"/>
</dbReference>
<comment type="subcellular location">
    <subcellularLocation>
        <location evidence="9">Cytoplasm</location>
    </subcellularLocation>
</comment>
<feature type="binding site" evidence="9">
    <location>
        <position position="17"/>
    </location>
    <ligand>
        <name>Mg(2+)</name>
        <dbReference type="ChEBI" id="CHEBI:18420"/>
    </ligand>
</feature>
<feature type="active site" evidence="9">
    <location>
        <position position="40"/>
    </location>
</feature>
<evidence type="ECO:0000313" key="10">
    <source>
        <dbReference type="EMBL" id="MCP2730496.1"/>
    </source>
</evidence>
<keyword evidence="6 9" id="KW-0067">ATP-binding</keyword>
<dbReference type="PANTHER" id="PTHR43210">
    <property type="entry name" value="DETHIOBIOTIN SYNTHETASE"/>
    <property type="match status" value="1"/>
</dbReference>
<keyword evidence="2 9" id="KW-0436">Ligase</keyword>
<dbReference type="Pfam" id="PF13500">
    <property type="entry name" value="AAA_26"/>
    <property type="match status" value="1"/>
</dbReference>
<feature type="binding site" evidence="9">
    <location>
        <position position="48"/>
    </location>
    <ligand>
        <name>ATP</name>
        <dbReference type="ChEBI" id="CHEBI:30616"/>
    </ligand>
</feature>
<dbReference type="GO" id="GO:0000287">
    <property type="term" value="F:magnesium ion binding"/>
    <property type="evidence" value="ECO:0007669"/>
    <property type="project" value="UniProtKB-UniRule"/>
</dbReference>
<comment type="caution">
    <text evidence="9">Lacks conserved residue(s) required for the propagation of feature annotation.</text>
</comment>
<dbReference type="InterPro" id="IPR004472">
    <property type="entry name" value="DTB_synth_BioD"/>
</dbReference>
<evidence type="ECO:0000313" key="11">
    <source>
        <dbReference type="Proteomes" id="UP001204953"/>
    </source>
</evidence>
<proteinExistence type="inferred from homology"/>
<dbReference type="HAMAP" id="MF_00336">
    <property type="entry name" value="BioD"/>
    <property type="match status" value="1"/>
</dbReference>
<dbReference type="SUPFAM" id="SSF52540">
    <property type="entry name" value="P-loop containing nucleoside triphosphate hydrolases"/>
    <property type="match status" value="1"/>
</dbReference>
<keyword evidence="11" id="KW-1185">Reference proteome</keyword>
<dbReference type="NCBIfam" id="TIGR00347">
    <property type="entry name" value="bioD"/>
    <property type="match status" value="1"/>
</dbReference>
<dbReference type="RefSeq" id="WP_254013258.1">
    <property type="nucleotide sequence ID" value="NZ_JAMZMM010000207.1"/>
</dbReference>
<keyword evidence="5 9" id="KW-0093">Biotin biosynthesis</keyword>
<evidence type="ECO:0000256" key="2">
    <source>
        <dbReference type="ARBA" id="ARBA00022598"/>
    </source>
</evidence>
<comment type="function">
    <text evidence="9">Catalyzes a mechanistically unusual reaction, the ATP-dependent insertion of CO2 between the N7 and N8 nitrogen atoms of 7,8-diaminopelargonic acid (DAPA, also called 7,8-diammoniononanoate) to form a ureido ring.</text>
</comment>
<dbReference type="EC" id="6.3.3.3" evidence="9"/>
<evidence type="ECO:0000256" key="9">
    <source>
        <dbReference type="HAMAP-Rule" id="MF_00336"/>
    </source>
</evidence>
<reference evidence="10" key="1">
    <citation type="submission" date="2022-06" db="EMBL/GenBank/DDBJ databases">
        <title>New cyanobacteria of genus Symplocastrum in benthos of Lake Baikal.</title>
        <authorList>
            <person name="Sorokovikova E."/>
            <person name="Tikhonova I."/>
            <person name="Krasnopeev A."/>
            <person name="Evseev P."/>
            <person name="Gladkikh A."/>
            <person name="Belykh O."/>
        </authorList>
    </citation>
    <scope>NUCLEOTIDE SEQUENCE</scope>
    <source>
        <strain evidence="10">BBK-W-15</strain>
    </source>
</reference>
<keyword evidence="3 9" id="KW-0479">Metal-binding</keyword>
<comment type="similarity">
    <text evidence="9">Belongs to the dethiobiotin synthetase family.</text>
</comment>
<dbReference type="InterPro" id="IPR027417">
    <property type="entry name" value="P-loop_NTPase"/>
</dbReference>
<comment type="caution">
    <text evidence="10">The sequence shown here is derived from an EMBL/GenBank/DDBJ whole genome shotgun (WGS) entry which is preliminary data.</text>
</comment>
<feature type="binding site" evidence="9">
    <location>
        <begin position="201"/>
        <end position="203"/>
    </location>
    <ligand>
        <name>ATP</name>
        <dbReference type="ChEBI" id="CHEBI:30616"/>
    </ligand>
</feature>
<dbReference type="PANTHER" id="PTHR43210:SF2">
    <property type="entry name" value="ATP-DEPENDENT DETHIOBIOTIN SYNTHETASE BIOD 2"/>
    <property type="match status" value="1"/>
</dbReference>
<sequence length="235" mass="25682">MTDKLLISGTNTDAGKTVLTCAIAAYYQKYYPQKQLGIFKPIQTGIGDCELYQTLFKLNQTSGEITPLQFKTPVAPPVAADREGRKIDLGLVWQAFEKLQQSRDLVLVEGLGGLGSPITHELTVADLARDWRLPVVLVVPVQLGAIAQVVANVALARQCGVQLQGIVLNCVEPRSEEEIADWTPINLIESLTNVPILGILPYLSDAKDLVKLAQVASDLDIEKLVYSSRVYTHSL</sequence>
<accession>A0AAE3GTP9</accession>
<comment type="cofactor">
    <cofactor evidence="9">
        <name>Mg(2+)</name>
        <dbReference type="ChEBI" id="CHEBI:18420"/>
    </cofactor>
</comment>
<keyword evidence="7 9" id="KW-0460">Magnesium</keyword>
<feature type="binding site" evidence="9">
    <location>
        <begin position="169"/>
        <end position="170"/>
    </location>
    <ligand>
        <name>ATP</name>
        <dbReference type="ChEBI" id="CHEBI:30616"/>
    </ligand>
</feature>
<dbReference type="EMBL" id="JAMZMM010000207">
    <property type="protein sequence ID" value="MCP2730496.1"/>
    <property type="molecule type" value="Genomic_DNA"/>
</dbReference>
<feature type="binding site" evidence="9">
    <location>
        <begin position="13"/>
        <end position="18"/>
    </location>
    <ligand>
        <name>ATP</name>
        <dbReference type="ChEBI" id="CHEBI:30616"/>
    </ligand>
</feature>
<name>A0AAE3GTP9_9CYAN</name>
<evidence type="ECO:0000256" key="6">
    <source>
        <dbReference type="ARBA" id="ARBA00022840"/>
    </source>
</evidence>
<evidence type="ECO:0000256" key="8">
    <source>
        <dbReference type="ARBA" id="ARBA00047386"/>
    </source>
</evidence>
<dbReference type="GO" id="GO:0009102">
    <property type="term" value="P:biotin biosynthetic process"/>
    <property type="evidence" value="ECO:0007669"/>
    <property type="project" value="UniProtKB-UniRule"/>
</dbReference>
<dbReference type="Gene3D" id="3.40.50.300">
    <property type="entry name" value="P-loop containing nucleotide triphosphate hydrolases"/>
    <property type="match status" value="1"/>
</dbReference>
<gene>
    <name evidence="9 10" type="primary">bioD</name>
    <name evidence="10" type="ORF">NJ959_18885</name>
</gene>
<dbReference type="GO" id="GO:0005524">
    <property type="term" value="F:ATP binding"/>
    <property type="evidence" value="ECO:0007669"/>
    <property type="project" value="UniProtKB-UniRule"/>
</dbReference>
<keyword evidence="4 9" id="KW-0547">Nucleotide-binding</keyword>
<comment type="catalytic activity">
    <reaction evidence="8">
        <text>(7R,8S)-8-amino-7-(carboxyamino)nonanoate + ATP = (4R,5S)-dethiobiotin + ADP + phosphate + H(+)</text>
        <dbReference type="Rhea" id="RHEA:63684"/>
        <dbReference type="ChEBI" id="CHEBI:15378"/>
        <dbReference type="ChEBI" id="CHEBI:30616"/>
        <dbReference type="ChEBI" id="CHEBI:43474"/>
        <dbReference type="ChEBI" id="CHEBI:149470"/>
        <dbReference type="ChEBI" id="CHEBI:149473"/>
        <dbReference type="ChEBI" id="CHEBI:456216"/>
    </reaction>
</comment>
<comment type="catalytic activity">
    <reaction evidence="9">
        <text>(7R,8S)-7,8-diammoniononanoate + CO2 + ATP = (4R,5S)-dethiobiotin + ADP + phosphate + 3 H(+)</text>
        <dbReference type="Rhea" id="RHEA:15805"/>
        <dbReference type="ChEBI" id="CHEBI:15378"/>
        <dbReference type="ChEBI" id="CHEBI:16526"/>
        <dbReference type="ChEBI" id="CHEBI:30616"/>
        <dbReference type="ChEBI" id="CHEBI:43474"/>
        <dbReference type="ChEBI" id="CHEBI:149469"/>
        <dbReference type="ChEBI" id="CHEBI:149473"/>
        <dbReference type="ChEBI" id="CHEBI:456216"/>
        <dbReference type="EC" id="6.3.3.3"/>
    </reaction>
</comment>
<feature type="binding site" evidence="9">
    <location>
        <begin position="109"/>
        <end position="112"/>
    </location>
    <ligand>
        <name>ATP</name>
        <dbReference type="ChEBI" id="CHEBI:30616"/>
    </ligand>
</feature>
<dbReference type="PIRSF" id="PIRSF006755">
    <property type="entry name" value="DTB_synth"/>
    <property type="match status" value="1"/>
</dbReference>
<feature type="binding site" evidence="9">
    <location>
        <position position="109"/>
    </location>
    <ligand>
        <name>Mg(2+)</name>
        <dbReference type="ChEBI" id="CHEBI:18420"/>
    </ligand>
</feature>